<evidence type="ECO:0000313" key="2">
    <source>
        <dbReference type="Proteomes" id="UP000032142"/>
    </source>
</evidence>
<keyword evidence="2" id="KW-1185">Reference proteome</keyword>
<protein>
    <submittedName>
        <fullName evidence="1">Uncharacterized protein</fullName>
    </submittedName>
</protein>
<sequence>MIQVYKYEVWVGNWLQSISNLMMFICFK</sequence>
<dbReference type="EMBL" id="JRRC01415954">
    <property type="protein sequence ID" value="KHG04649.1"/>
    <property type="molecule type" value="Genomic_DNA"/>
</dbReference>
<comment type="caution">
    <text evidence="1">The sequence shown here is derived from an EMBL/GenBank/DDBJ whole genome shotgun (WGS) entry which is preliminary data.</text>
</comment>
<name>A0A0B0MYR6_GOSAR</name>
<reference evidence="2" key="1">
    <citation type="submission" date="2014-09" db="EMBL/GenBank/DDBJ databases">
        <authorList>
            <person name="Mudge J."/>
            <person name="Ramaraj T."/>
            <person name="Lindquist I.E."/>
            <person name="Bharti A.K."/>
            <person name="Sundararajan A."/>
            <person name="Cameron C.T."/>
            <person name="Woodward J.E."/>
            <person name="May G.D."/>
            <person name="Brubaker C."/>
            <person name="Broadhvest J."/>
            <person name="Wilkins T.A."/>
        </authorList>
    </citation>
    <scope>NUCLEOTIDE SEQUENCE</scope>
    <source>
        <strain evidence="2">cv. AKA8401</strain>
    </source>
</reference>
<gene>
    <name evidence="1" type="ORF">F383_30303</name>
</gene>
<organism evidence="1 2">
    <name type="scientific">Gossypium arboreum</name>
    <name type="common">Tree cotton</name>
    <name type="synonym">Gossypium nanking</name>
    <dbReference type="NCBI Taxonomy" id="29729"/>
    <lineage>
        <taxon>Eukaryota</taxon>
        <taxon>Viridiplantae</taxon>
        <taxon>Streptophyta</taxon>
        <taxon>Embryophyta</taxon>
        <taxon>Tracheophyta</taxon>
        <taxon>Spermatophyta</taxon>
        <taxon>Magnoliopsida</taxon>
        <taxon>eudicotyledons</taxon>
        <taxon>Gunneridae</taxon>
        <taxon>Pentapetalae</taxon>
        <taxon>rosids</taxon>
        <taxon>malvids</taxon>
        <taxon>Malvales</taxon>
        <taxon>Malvaceae</taxon>
        <taxon>Malvoideae</taxon>
        <taxon>Gossypium</taxon>
    </lineage>
</organism>
<accession>A0A0B0MYR6</accession>
<evidence type="ECO:0000313" key="1">
    <source>
        <dbReference type="EMBL" id="KHG04649.1"/>
    </source>
</evidence>
<proteinExistence type="predicted"/>
<dbReference type="Proteomes" id="UP000032142">
    <property type="component" value="Unassembled WGS sequence"/>
</dbReference>
<dbReference type="AlphaFoldDB" id="A0A0B0MYR6"/>